<sequence>MPSKLICLGFIFSFISLFCPINCENSKNQKLGEYIVSITFLDEIMSGRCELNMELNNEYSGRRFTHHIQEL</sequence>
<evidence type="ECO:0000313" key="2">
    <source>
        <dbReference type="Proteomes" id="UP001497535"/>
    </source>
</evidence>
<gene>
    <name evidence="1" type="ORF">MENTE1834_LOCUS7849</name>
</gene>
<protein>
    <submittedName>
        <fullName evidence="1">Uncharacterized protein</fullName>
    </submittedName>
</protein>
<dbReference type="EMBL" id="CAVMJV010000006">
    <property type="protein sequence ID" value="CAK5032524.1"/>
    <property type="molecule type" value="Genomic_DNA"/>
</dbReference>
<proteinExistence type="predicted"/>
<accession>A0ACB0Y668</accession>
<dbReference type="Proteomes" id="UP001497535">
    <property type="component" value="Unassembled WGS sequence"/>
</dbReference>
<organism evidence="1 2">
    <name type="scientific">Meloidogyne enterolobii</name>
    <name type="common">Root-knot nematode worm</name>
    <name type="synonym">Meloidogyne mayaguensis</name>
    <dbReference type="NCBI Taxonomy" id="390850"/>
    <lineage>
        <taxon>Eukaryota</taxon>
        <taxon>Metazoa</taxon>
        <taxon>Ecdysozoa</taxon>
        <taxon>Nematoda</taxon>
        <taxon>Chromadorea</taxon>
        <taxon>Rhabditida</taxon>
        <taxon>Tylenchina</taxon>
        <taxon>Tylenchomorpha</taxon>
        <taxon>Tylenchoidea</taxon>
        <taxon>Meloidogynidae</taxon>
        <taxon>Meloidogyninae</taxon>
        <taxon>Meloidogyne</taxon>
    </lineage>
</organism>
<keyword evidence="2" id="KW-1185">Reference proteome</keyword>
<comment type="caution">
    <text evidence="1">The sequence shown here is derived from an EMBL/GenBank/DDBJ whole genome shotgun (WGS) entry which is preliminary data.</text>
</comment>
<evidence type="ECO:0000313" key="1">
    <source>
        <dbReference type="EMBL" id="CAK5032524.1"/>
    </source>
</evidence>
<reference evidence="1" key="1">
    <citation type="submission" date="2023-11" db="EMBL/GenBank/DDBJ databases">
        <authorList>
            <person name="Poullet M."/>
        </authorList>
    </citation>
    <scope>NUCLEOTIDE SEQUENCE</scope>
    <source>
        <strain evidence="1">E1834</strain>
    </source>
</reference>
<name>A0ACB0Y668_MELEN</name>